<evidence type="ECO:0000256" key="1">
    <source>
        <dbReference type="ARBA" id="ARBA00004496"/>
    </source>
</evidence>
<keyword evidence="4" id="KW-0677">Repeat</keyword>
<dbReference type="EMBL" id="JABWDY010034316">
    <property type="protein sequence ID" value="KAF5182765.1"/>
    <property type="molecule type" value="Genomic_DNA"/>
</dbReference>
<evidence type="ECO:0000313" key="7">
    <source>
        <dbReference type="Proteomes" id="UP000554482"/>
    </source>
</evidence>
<reference evidence="6 7" key="1">
    <citation type="submission" date="2020-06" db="EMBL/GenBank/DDBJ databases">
        <title>Transcriptomic and genomic resources for Thalictrum thalictroides and T. hernandezii: Facilitating candidate gene discovery in an emerging model plant lineage.</title>
        <authorList>
            <person name="Arias T."/>
            <person name="Riano-Pachon D.M."/>
            <person name="Di Stilio V.S."/>
        </authorList>
    </citation>
    <scope>NUCLEOTIDE SEQUENCE [LARGE SCALE GENOMIC DNA]</scope>
    <source>
        <strain evidence="7">cv. WT478/WT964</strain>
        <tissue evidence="6">Leaves</tissue>
    </source>
</reference>
<evidence type="ECO:0000256" key="4">
    <source>
        <dbReference type="ARBA" id="ARBA00022737"/>
    </source>
</evidence>
<dbReference type="AlphaFoldDB" id="A0A7J6VEW6"/>
<name>A0A7J6VEW6_THATH</name>
<dbReference type="PANTHER" id="PTHR15598">
    <property type="entry name" value="ENHANCER OF MRNA-DECAPPING PROTEIN 4"/>
    <property type="match status" value="1"/>
</dbReference>
<accession>A0A7J6VEW6</accession>
<dbReference type="InterPro" id="IPR049404">
    <property type="entry name" value="EDC4_C"/>
</dbReference>
<dbReference type="InterPro" id="IPR044938">
    <property type="entry name" value="EDC4_C_sf"/>
</dbReference>
<keyword evidence="7" id="KW-1185">Reference proteome</keyword>
<protein>
    <submittedName>
        <fullName evidence="6">Enhancer of mrna-decapping protein</fullName>
    </submittedName>
</protein>
<dbReference type="Pfam" id="PF21289">
    <property type="entry name" value="EDC4_C"/>
    <property type="match status" value="1"/>
</dbReference>
<comment type="caution">
    <text evidence="6">The sequence shown here is derived from an EMBL/GenBank/DDBJ whole genome shotgun (WGS) entry which is preliminary data.</text>
</comment>
<feature type="domain" description="Enhancer of mRNA-decapping protein 4 C-terminal" evidence="5">
    <location>
        <begin position="283"/>
        <end position="364"/>
    </location>
</feature>
<dbReference type="PANTHER" id="PTHR15598:SF5">
    <property type="entry name" value="ENHANCER OF MRNA-DECAPPING PROTEIN 4"/>
    <property type="match status" value="1"/>
</dbReference>
<proteinExistence type="predicted"/>
<evidence type="ECO:0000256" key="2">
    <source>
        <dbReference type="ARBA" id="ARBA00022490"/>
    </source>
</evidence>
<evidence type="ECO:0000259" key="5">
    <source>
        <dbReference type="Pfam" id="PF21289"/>
    </source>
</evidence>
<dbReference type="InterPro" id="IPR045152">
    <property type="entry name" value="EDC4-like"/>
</dbReference>
<dbReference type="GO" id="GO:0000932">
    <property type="term" value="C:P-body"/>
    <property type="evidence" value="ECO:0007669"/>
    <property type="project" value="TreeGrafter"/>
</dbReference>
<dbReference type="GO" id="GO:0031087">
    <property type="term" value="P:deadenylation-independent decapping of nuclear-transcribed mRNA"/>
    <property type="evidence" value="ECO:0007669"/>
    <property type="project" value="InterPro"/>
</dbReference>
<organism evidence="6 7">
    <name type="scientific">Thalictrum thalictroides</name>
    <name type="common">Rue-anemone</name>
    <name type="synonym">Anemone thalictroides</name>
    <dbReference type="NCBI Taxonomy" id="46969"/>
    <lineage>
        <taxon>Eukaryota</taxon>
        <taxon>Viridiplantae</taxon>
        <taxon>Streptophyta</taxon>
        <taxon>Embryophyta</taxon>
        <taxon>Tracheophyta</taxon>
        <taxon>Spermatophyta</taxon>
        <taxon>Magnoliopsida</taxon>
        <taxon>Ranunculales</taxon>
        <taxon>Ranunculaceae</taxon>
        <taxon>Thalictroideae</taxon>
        <taxon>Thalictrum</taxon>
    </lineage>
</organism>
<keyword evidence="2" id="KW-0963">Cytoplasm</keyword>
<evidence type="ECO:0000313" key="6">
    <source>
        <dbReference type="EMBL" id="KAF5182765.1"/>
    </source>
</evidence>
<dbReference type="Gene3D" id="1.10.220.100">
    <property type="entry name" value="conserved c-terminal region of ge- 1"/>
    <property type="match status" value="1"/>
</dbReference>
<keyword evidence="3" id="KW-0853">WD repeat</keyword>
<dbReference type="Proteomes" id="UP000554482">
    <property type="component" value="Unassembled WGS sequence"/>
</dbReference>
<gene>
    <name evidence="6" type="ORF">FRX31_027647</name>
</gene>
<feature type="non-terminal residue" evidence="6">
    <location>
        <position position="1"/>
    </location>
</feature>
<evidence type="ECO:0000256" key="3">
    <source>
        <dbReference type="ARBA" id="ARBA00022574"/>
    </source>
</evidence>
<comment type="subcellular location">
    <subcellularLocation>
        <location evidence="1">Cytoplasm</location>
    </subcellularLocation>
</comment>
<dbReference type="OrthoDB" id="21128at2759"/>
<sequence>QIAMQKDVAEMQKQISALQVKEGKRLEAALGRFIEKTNKSNIDALWARFQEENMKHEKLERERTQQITSSITNSNKESAAILDRTLKKELAAVGQAVARQVAPAVEKCTSSAITESFQRGVGDKAVNQLEKSISTKLEATVARQIPVQFQTSRKQALQDGLKSCFEASVIPGFEMSCKSMFEQVDSAFQKGMVEHTTAAQQQLDSTQSTLALSLREALNSATSITRTLSGEIADGQRKLLALATAGANSKAINPLATQLSNGPLGSLHEMVEAPMDPTKELSRLISERKFEEAFTGALQRSDVSIVSWLCSQVDLAGIMSMVPFPLSQGVLLALLQQLACDISKDTSLKLTWMTEVAIAINPASRSKDRYAYSTHL</sequence>